<name>A0ABY8IXA4_9BACI</name>
<accession>A0ABY8IXA4</accession>
<dbReference type="Gene3D" id="3.30.360.10">
    <property type="entry name" value="Dihydrodipicolinate Reductase, domain 2"/>
    <property type="match status" value="1"/>
</dbReference>
<dbReference type="Gene3D" id="3.40.50.720">
    <property type="entry name" value="NAD(P)-binding Rossmann-like Domain"/>
    <property type="match status" value="1"/>
</dbReference>
<dbReference type="EMBL" id="CP121671">
    <property type="protein sequence ID" value="WFT74680.1"/>
    <property type="molecule type" value="Genomic_DNA"/>
</dbReference>
<dbReference type="InterPro" id="IPR000683">
    <property type="entry name" value="Gfo/Idh/MocA-like_OxRdtase_N"/>
</dbReference>
<dbReference type="PANTHER" id="PTHR43054:SF1">
    <property type="entry name" value="SCYLLO-INOSITOL 2-DEHYDROGENASE (NADP(+)) IOLU"/>
    <property type="match status" value="1"/>
</dbReference>
<evidence type="ECO:0000313" key="3">
    <source>
        <dbReference type="EMBL" id="WFT74680.1"/>
    </source>
</evidence>
<evidence type="ECO:0000259" key="1">
    <source>
        <dbReference type="Pfam" id="PF01408"/>
    </source>
</evidence>
<dbReference type="InterPro" id="IPR036291">
    <property type="entry name" value="NAD(P)-bd_dom_sf"/>
</dbReference>
<reference evidence="3 4" key="1">
    <citation type="submission" date="2023-04" db="EMBL/GenBank/DDBJ databases">
        <title>Genome sequence of Halobacillus naozhouensis KACC 21980.</title>
        <authorList>
            <person name="Kim S."/>
            <person name="Heo J."/>
            <person name="Kwon S.-W."/>
        </authorList>
    </citation>
    <scope>NUCLEOTIDE SEQUENCE [LARGE SCALE GENOMIC DNA]</scope>
    <source>
        <strain evidence="3 4">KCTC 13234</strain>
    </source>
</reference>
<feature type="domain" description="Gfo/Idh/MocA-like oxidoreductase N-terminal" evidence="1">
    <location>
        <begin position="2"/>
        <end position="119"/>
    </location>
</feature>
<organism evidence="3 4">
    <name type="scientific">Halobacillus naozhouensis</name>
    <dbReference type="NCBI Taxonomy" id="554880"/>
    <lineage>
        <taxon>Bacteria</taxon>
        <taxon>Bacillati</taxon>
        <taxon>Bacillota</taxon>
        <taxon>Bacilli</taxon>
        <taxon>Bacillales</taxon>
        <taxon>Bacillaceae</taxon>
        <taxon>Halobacillus</taxon>
    </lineage>
</organism>
<gene>
    <name evidence="3" type="ORF">P9989_20415</name>
</gene>
<dbReference type="SUPFAM" id="SSF51735">
    <property type="entry name" value="NAD(P)-binding Rossmann-fold domains"/>
    <property type="match status" value="1"/>
</dbReference>
<feature type="domain" description="GFO/IDH/MocA-like oxidoreductase" evidence="2">
    <location>
        <begin position="138"/>
        <end position="247"/>
    </location>
</feature>
<dbReference type="RefSeq" id="WP_283076676.1">
    <property type="nucleotide sequence ID" value="NZ_CP121671.1"/>
</dbReference>
<dbReference type="InterPro" id="IPR055170">
    <property type="entry name" value="GFO_IDH_MocA-like_dom"/>
</dbReference>
<evidence type="ECO:0000313" key="4">
    <source>
        <dbReference type="Proteomes" id="UP001221597"/>
    </source>
</evidence>
<dbReference type="Proteomes" id="UP001221597">
    <property type="component" value="Chromosome"/>
</dbReference>
<dbReference type="SUPFAM" id="SSF55347">
    <property type="entry name" value="Glyceraldehyde-3-phosphate dehydrogenase-like, C-terminal domain"/>
    <property type="match status" value="1"/>
</dbReference>
<protein>
    <submittedName>
        <fullName evidence="3">Gfo/Idh/MocA family oxidoreductase</fullName>
    </submittedName>
</protein>
<keyword evidence="4" id="KW-1185">Reference proteome</keyword>
<dbReference type="Pfam" id="PF01408">
    <property type="entry name" value="GFO_IDH_MocA"/>
    <property type="match status" value="1"/>
</dbReference>
<dbReference type="PANTHER" id="PTHR43054">
    <property type="match status" value="1"/>
</dbReference>
<dbReference type="Pfam" id="PF22725">
    <property type="entry name" value="GFO_IDH_MocA_C3"/>
    <property type="match status" value="1"/>
</dbReference>
<sequence>MIRFGVIGTNFITESMIEAGQHVEHFELKAVYSRTEERAKEFAGKYGAELTFTSVEEMCGSEEVDAIYVASPNSFHAGQAITAMEHGKHVLCEKPIASNQREAARMIDVARTNHVLLMEAVKSTLMPGFVSIREQLHKIGTVRRFTGNFCKYSSRYDAYRDGTVLNAFNPDFSNGSLMDLGVYGVYPLVVLFGEPKSIKANGVRLASGVDGKGSILAEYEGLEAVITHSKINHSYAPSEIQGEEGVIMIPNISEPGNIKICYNDGSVDRLEEQNTHPPMYYELAEFVNLVQKGEIQSTVNSHKNTLIATQILQEARRQMGIKYPADEN</sequence>
<proteinExistence type="predicted"/>
<evidence type="ECO:0000259" key="2">
    <source>
        <dbReference type="Pfam" id="PF22725"/>
    </source>
</evidence>